<evidence type="ECO:0000313" key="3">
    <source>
        <dbReference type="Proteomes" id="UP000626109"/>
    </source>
</evidence>
<accession>A0A813K5Y9</accession>
<sequence length="111" mass="12043">MSFAEAGGGEEVPCRPFGLPQGWRCFERQYGPTSKNAGKTYLRFSSDAHKCVKSMAAAIRLDAKDTGLDPEEALALHLAAKEAHCKAQPKLDKRQDARGELQAGRAGVRGR</sequence>
<evidence type="ECO:0000256" key="1">
    <source>
        <dbReference type="SAM" id="MobiDB-lite"/>
    </source>
</evidence>
<dbReference type="AlphaFoldDB" id="A0A813K5Y9"/>
<dbReference type="Proteomes" id="UP000626109">
    <property type="component" value="Unassembled WGS sequence"/>
</dbReference>
<protein>
    <submittedName>
        <fullName evidence="2">Uncharacterized protein</fullName>
    </submittedName>
</protein>
<comment type="caution">
    <text evidence="2">The sequence shown here is derived from an EMBL/GenBank/DDBJ whole genome shotgun (WGS) entry which is preliminary data.</text>
</comment>
<dbReference type="EMBL" id="CAJNNW010027347">
    <property type="protein sequence ID" value="CAE8690969.1"/>
    <property type="molecule type" value="Genomic_DNA"/>
</dbReference>
<evidence type="ECO:0000313" key="2">
    <source>
        <dbReference type="EMBL" id="CAE8690969.1"/>
    </source>
</evidence>
<proteinExistence type="predicted"/>
<gene>
    <name evidence="2" type="ORF">PGLA2088_LOCUS27191</name>
</gene>
<name>A0A813K5Y9_POLGL</name>
<feature type="compositionally biased region" description="Basic and acidic residues" evidence="1">
    <location>
        <begin position="87"/>
        <end position="99"/>
    </location>
</feature>
<reference evidence="2" key="1">
    <citation type="submission" date="2021-02" db="EMBL/GenBank/DDBJ databases">
        <authorList>
            <person name="Dougan E. K."/>
            <person name="Rhodes N."/>
            <person name="Thang M."/>
            <person name="Chan C."/>
        </authorList>
    </citation>
    <scope>NUCLEOTIDE SEQUENCE</scope>
</reference>
<feature type="region of interest" description="Disordered" evidence="1">
    <location>
        <begin position="87"/>
        <end position="111"/>
    </location>
</feature>
<organism evidence="2 3">
    <name type="scientific">Polarella glacialis</name>
    <name type="common">Dinoflagellate</name>
    <dbReference type="NCBI Taxonomy" id="89957"/>
    <lineage>
        <taxon>Eukaryota</taxon>
        <taxon>Sar</taxon>
        <taxon>Alveolata</taxon>
        <taxon>Dinophyceae</taxon>
        <taxon>Suessiales</taxon>
        <taxon>Suessiaceae</taxon>
        <taxon>Polarella</taxon>
    </lineage>
</organism>